<dbReference type="InterPro" id="IPR004000">
    <property type="entry name" value="Actin"/>
</dbReference>
<evidence type="ECO:0000256" key="1">
    <source>
        <dbReference type="ARBA" id="ARBA00003589"/>
    </source>
</evidence>
<dbReference type="SMART" id="SM00268">
    <property type="entry name" value="ACTIN"/>
    <property type="match status" value="1"/>
</dbReference>
<keyword evidence="5" id="KW-0547">Nucleotide-binding</keyword>
<proteinExistence type="inferred from homology"/>
<keyword evidence="7" id="KW-0206">Cytoskeleton</keyword>
<accession>A0A5J9SYV4</accession>
<keyword evidence="10" id="KW-1185">Reference proteome</keyword>
<gene>
    <name evidence="9" type="ORF">EJB05_50154</name>
</gene>
<dbReference type="PROSITE" id="PS01132">
    <property type="entry name" value="ACTINS_ACT_LIKE"/>
    <property type="match status" value="1"/>
</dbReference>
<evidence type="ECO:0000256" key="3">
    <source>
        <dbReference type="ARBA" id="ARBA00006752"/>
    </source>
</evidence>
<dbReference type="InterPro" id="IPR020902">
    <property type="entry name" value="Actin/actin-like_CS"/>
</dbReference>
<dbReference type="FunFam" id="3.30.420.40:FF:000148">
    <property type="entry name" value="Actin, alpha skeletal muscle"/>
    <property type="match status" value="1"/>
</dbReference>
<feature type="non-terminal residue" evidence="9">
    <location>
        <position position="1"/>
    </location>
</feature>
<evidence type="ECO:0000256" key="6">
    <source>
        <dbReference type="ARBA" id="ARBA00022840"/>
    </source>
</evidence>
<dbReference type="Pfam" id="PF00022">
    <property type="entry name" value="Actin"/>
    <property type="match status" value="1"/>
</dbReference>
<comment type="function">
    <text evidence="1">Essential component of cell cytoskeleton; plays an important role in cytoplasmic streaming, cell shape determination, cell division, organelle movement and extension growth.</text>
</comment>
<dbReference type="AlphaFoldDB" id="A0A5J9SYV4"/>
<evidence type="ECO:0000256" key="7">
    <source>
        <dbReference type="ARBA" id="ARBA00023212"/>
    </source>
</evidence>
<keyword evidence="6" id="KW-0067">ATP-binding</keyword>
<comment type="subcellular location">
    <subcellularLocation>
        <location evidence="2">Cytoplasm</location>
        <location evidence="2">Cytoskeleton</location>
    </subcellularLocation>
</comment>
<evidence type="ECO:0000256" key="2">
    <source>
        <dbReference type="ARBA" id="ARBA00004245"/>
    </source>
</evidence>
<dbReference type="GO" id="GO:0005856">
    <property type="term" value="C:cytoskeleton"/>
    <property type="evidence" value="ECO:0007669"/>
    <property type="project" value="UniProtKB-SubCell"/>
</dbReference>
<dbReference type="Proteomes" id="UP000324897">
    <property type="component" value="Unassembled WGS sequence"/>
</dbReference>
<comment type="similarity">
    <text evidence="3 8">Belongs to the actin family.</text>
</comment>
<dbReference type="SUPFAM" id="SSF53067">
    <property type="entry name" value="Actin-like ATPase domain"/>
    <property type="match status" value="2"/>
</dbReference>
<dbReference type="Gene3D" id="3.90.640.10">
    <property type="entry name" value="Actin, Chain A, domain 4"/>
    <property type="match status" value="1"/>
</dbReference>
<feature type="non-terminal residue" evidence="9">
    <location>
        <position position="376"/>
    </location>
</feature>
<dbReference type="InterPro" id="IPR043129">
    <property type="entry name" value="ATPase_NBD"/>
</dbReference>
<dbReference type="EMBL" id="RWGY01000078">
    <property type="protein sequence ID" value="TVU04269.1"/>
    <property type="molecule type" value="Genomic_DNA"/>
</dbReference>
<evidence type="ECO:0008006" key="11">
    <source>
        <dbReference type="Google" id="ProtNLM"/>
    </source>
</evidence>
<keyword evidence="4" id="KW-0963">Cytoplasm</keyword>
<sequence length="376" mass="42063">MAGGKDLPPIVIDNGSHMVKAGFAGQKSPKAVFWSIVGHPRSSFKLQKEAYVGDDVHANRGLLTLNYPVEEGVVMNWGDMEKIWHHTFYNILHVVPEERPVLLTEAPLNPKANRLKMTAVMFETFNIPAMFVGIQAVLALYSSGRTTGIVIESGDGVSQVVPIYEGYPIPHATRRSNLTTGCELTHRLMKLLDERGKFELSSYSKREIVMDIKEKLAYVALHYKEELDKAKCSSSMDESYELPDGQVITILGEDRIRCPEVLFDPRSVDMEGIGIHEATHESIMKCDMDIRKELYGNIVLSGGSTMFEGFADRLSNEITALAPTSMEIQVVAPSERKYSVWLGGSILASLDTFQQMWISKEEYEESGPSVVYRKCF</sequence>
<dbReference type="FunFam" id="3.90.640.10:FF:000007">
    <property type="entry name" value="Actin like 7B"/>
    <property type="match status" value="1"/>
</dbReference>
<dbReference type="PROSITE" id="PS00432">
    <property type="entry name" value="ACTINS_2"/>
    <property type="match status" value="1"/>
</dbReference>
<dbReference type="Gramene" id="TVU04269">
    <property type="protein sequence ID" value="TVU04269"/>
    <property type="gene ID" value="EJB05_50154"/>
</dbReference>
<name>A0A5J9SYV4_9POAL</name>
<reference evidence="9 10" key="1">
    <citation type="journal article" date="2019" name="Sci. Rep.">
        <title>A high-quality genome of Eragrostis curvula grass provides insights into Poaceae evolution and supports new strategies to enhance forage quality.</title>
        <authorList>
            <person name="Carballo J."/>
            <person name="Santos B.A.C.M."/>
            <person name="Zappacosta D."/>
            <person name="Garbus I."/>
            <person name="Selva J.P."/>
            <person name="Gallo C.A."/>
            <person name="Diaz A."/>
            <person name="Albertini E."/>
            <person name="Caccamo M."/>
            <person name="Echenique V."/>
        </authorList>
    </citation>
    <scope>NUCLEOTIDE SEQUENCE [LARGE SCALE GENOMIC DNA]</scope>
    <source>
        <strain evidence="10">cv. Victoria</strain>
        <tissue evidence="9">Leaf</tissue>
    </source>
</reference>
<dbReference type="OrthoDB" id="503831at2759"/>
<evidence type="ECO:0000256" key="5">
    <source>
        <dbReference type="ARBA" id="ARBA00022741"/>
    </source>
</evidence>
<evidence type="ECO:0000256" key="8">
    <source>
        <dbReference type="RuleBase" id="RU000487"/>
    </source>
</evidence>
<organism evidence="9 10">
    <name type="scientific">Eragrostis curvula</name>
    <name type="common">weeping love grass</name>
    <dbReference type="NCBI Taxonomy" id="38414"/>
    <lineage>
        <taxon>Eukaryota</taxon>
        <taxon>Viridiplantae</taxon>
        <taxon>Streptophyta</taxon>
        <taxon>Embryophyta</taxon>
        <taxon>Tracheophyta</taxon>
        <taxon>Spermatophyta</taxon>
        <taxon>Magnoliopsida</taxon>
        <taxon>Liliopsida</taxon>
        <taxon>Poales</taxon>
        <taxon>Poaceae</taxon>
        <taxon>PACMAD clade</taxon>
        <taxon>Chloridoideae</taxon>
        <taxon>Eragrostideae</taxon>
        <taxon>Eragrostidinae</taxon>
        <taxon>Eragrostis</taxon>
    </lineage>
</organism>
<dbReference type="Gene3D" id="3.30.420.40">
    <property type="match status" value="2"/>
</dbReference>
<dbReference type="PRINTS" id="PR00190">
    <property type="entry name" value="ACTIN"/>
</dbReference>
<dbReference type="FunFam" id="3.30.420.40:FF:000058">
    <property type="entry name" value="Putative actin-related protein 5"/>
    <property type="match status" value="1"/>
</dbReference>
<dbReference type="FunFam" id="3.30.420.40:FF:000404">
    <property type="entry name" value="Major actin"/>
    <property type="match status" value="1"/>
</dbReference>
<protein>
    <recommendedName>
        <fullName evidence="11">Actin</fullName>
    </recommendedName>
</protein>
<dbReference type="PANTHER" id="PTHR11937">
    <property type="entry name" value="ACTIN"/>
    <property type="match status" value="1"/>
</dbReference>
<evidence type="ECO:0000313" key="9">
    <source>
        <dbReference type="EMBL" id="TVU04269.1"/>
    </source>
</evidence>
<dbReference type="InterPro" id="IPR004001">
    <property type="entry name" value="Actin_CS"/>
</dbReference>
<comment type="caution">
    <text evidence="9">The sequence shown here is derived from an EMBL/GenBank/DDBJ whole genome shotgun (WGS) entry which is preliminary data.</text>
</comment>
<evidence type="ECO:0000313" key="10">
    <source>
        <dbReference type="Proteomes" id="UP000324897"/>
    </source>
</evidence>
<dbReference type="GO" id="GO:0005524">
    <property type="term" value="F:ATP binding"/>
    <property type="evidence" value="ECO:0007669"/>
    <property type="project" value="UniProtKB-KW"/>
</dbReference>
<evidence type="ECO:0000256" key="4">
    <source>
        <dbReference type="ARBA" id="ARBA00022490"/>
    </source>
</evidence>